<name>A0A4D7CSZ5_9ENTE</name>
<evidence type="ECO:0000256" key="1">
    <source>
        <dbReference type="HAMAP-Rule" id="MF_00921"/>
    </source>
</evidence>
<comment type="similarity">
    <text evidence="1">Belongs to the pyruvate, phosphate/water dikinase regulatory protein family. PDRP subfamily.</text>
</comment>
<dbReference type="NCBIfam" id="NF003742">
    <property type="entry name" value="PRK05339.1"/>
    <property type="match status" value="1"/>
</dbReference>
<proteinExistence type="inferred from homology"/>
<dbReference type="OrthoDB" id="9782201at2"/>
<evidence type="ECO:0000313" key="3">
    <source>
        <dbReference type="Proteomes" id="UP000298615"/>
    </source>
</evidence>
<keyword evidence="1 2" id="KW-0418">Kinase</keyword>
<dbReference type="PANTHER" id="PTHR31756">
    <property type="entry name" value="PYRUVATE, PHOSPHATE DIKINASE REGULATORY PROTEIN 1, CHLOROPLASTIC"/>
    <property type="match status" value="1"/>
</dbReference>
<reference evidence="2 3" key="1">
    <citation type="submission" date="2019-04" db="EMBL/GenBank/DDBJ databases">
        <title>Vagococcus sp. nov., isolated from faeces of yaks (Bos grunniens).</title>
        <authorList>
            <person name="Ge Y."/>
        </authorList>
    </citation>
    <scope>NUCLEOTIDE SEQUENCE [LARGE SCALE GENOMIC DNA]</scope>
    <source>
        <strain evidence="2 3">MN-17</strain>
    </source>
</reference>
<comment type="function">
    <text evidence="1">Bifunctional serine/threonine kinase and phosphorylase involved in the regulation of the pyruvate, phosphate dikinase (PPDK) by catalyzing its phosphorylation/dephosphorylation.</text>
</comment>
<comment type="catalytic activity">
    <reaction evidence="1">
        <text>N(tele)-phospho-L-histidyl/O-phospho-L-threonyl-[pyruvate, phosphate dikinase] + phosphate + H(+) = N(tele)-phospho-L-histidyl/L-threonyl-[pyruvate, phosphate dikinase] + diphosphate</text>
        <dbReference type="Rhea" id="RHEA:43696"/>
        <dbReference type="Rhea" id="RHEA-COMP:10650"/>
        <dbReference type="Rhea" id="RHEA-COMP:10651"/>
        <dbReference type="ChEBI" id="CHEBI:15378"/>
        <dbReference type="ChEBI" id="CHEBI:30013"/>
        <dbReference type="ChEBI" id="CHEBI:33019"/>
        <dbReference type="ChEBI" id="CHEBI:43474"/>
        <dbReference type="ChEBI" id="CHEBI:61977"/>
        <dbReference type="ChEBI" id="CHEBI:83586"/>
        <dbReference type="EC" id="2.7.4.27"/>
    </reaction>
</comment>
<dbReference type="EC" id="2.7.4.27" evidence="1"/>
<dbReference type="HAMAP" id="MF_00921">
    <property type="entry name" value="PDRP"/>
    <property type="match status" value="1"/>
</dbReference>
<dbReference type="KEGG" id="vao:FA707_00835"/>
<accession>A0A4D7CSZ5</accession>
<dbReference type="GO" id="GO:0005524">
    <property type="term" value="F:ATP binding"/>
    <property type="evidence" value="ECO:0007669"/>
    <property type="project" value="InterPro"/>
</dbReference>
<dbReference type="InterPro" id="IPR026565">
    <property type="entry name" value="PPDK_reg"/>
</dbReference>
<dbReference type="Proteomes" id="UP000298615">
    <property type="component" value="Chromosome"/>
</dbReference>
<dbReference type="EMBL" id="CP039712">
    <property type="protein sequence ID" value="QCI85600.1"/>
    <property type="molecule type" value="Genomic_DNA"/>
</dbReference>
<dbReference type="Pfam" id="PF03618">
    <property type="entry name" value="Kinase-PPPase"/>
    <property type="match status" value="1"/>
</dbReference>
<dbReference type="PANTHER" id="PTHR31756:SF3">
    <property type="entry name" value="PYRUVATE, PHOSPHATE DIKINASE REGULATORY PROTEIN 1, CHLOROPLASTIC"/>
    <property type="match status" value="1"/>
</dbReference>
<keyword evidence="1" id="KW-0808">Transferase</keyword>
<dbReference type="AlphaFoldDB" id="A0A4D7CSZ5"/>
<dbReference type="GO" id="GO:0016776">
    <property type="term" value="F:phosphotransferase activity, phosphate group as acceptor"/>
    <property type="evidence" value="ECO:0007669"/>
    <property type="project" value="UniProtKB-UniRule"/>
</dbReference>
<dbReference type="InterPro" id="IPR005177">
    <property type="entry name" value="Kinase-pyrophosphorylase"/>
</dbReference>
<comment type="catalytic activity">
    <reaction evidence="1">
        <text>N(tele)-phospho-L-histidyl/L-threonyl-[pyruvate, phosphate dikinase] + ADP = N(tele)-phospho-L-histidyl/O-phospho-L-threonyl-[pyruvate, phosphate dikinase] + AMP + H(+)</text>
        <dbReference type="Rhea" id="RHEA:43692"/>
        <dbReference type="Rhea" id="RHEA-COMP:10650"/>
        <dbReference type="Rhea" id="RHEA-COMP:10651"/>
        <dbReference type="ChEBI" id="CHEBI:15378"/>
        <dbReference type="ChEBI" id="CHEBI:30013"/>
        <dbReference type="ChEBI" id="CHEBI:61977"/>
        <dbReference type="ChEBI" id="CHEBI:83586"/>
        <dbReference type="ChEBI" id="CHEBI:456215"/>
        <dbReference type="ChEBI" id="CHEBI:456216"/>
        <dbReference type="EC" id="2.7.11.32"/>
    </reaction>
</comment>
<keyword evidence="1" id="KW-0547">Nucleotide-binding</keyword>
<dbReference type="EC" id="2.7.11.32" evidence="1"/>
<evidence type="ECO:0000313" key="2">
    <source>
        <dbReference type="EMBL" id="QCI85600.1"/>
    </source>
</evidence>
<dbReference type="RefSeq" id="WP_136952446.1">
    <property type="nucleotide sequence ID" value="NZ_CP039712.1"/>
</dbReference>
<sequence>MKNKVNVYTISDSLGETSQKLLAAVSAQYPTLDFDNSYRFPFVNQEEELLAILRDALKDEAIVISTLVNAELADKAEVFSKKTGLQYLDLMAPFFDIIQHKTGEQPIEQPGLVHKLDRTYFNKIEAIEFAVKYDDGKHPQGLVAADVVILGVSRTSKTPVSMYLANKGYKVANFPLIPEVPIPQTLAKVNPNRIIGLVSEAENLSKVRSSRLDSLGLNGETSYTNLTKIYEELDYSKKIFAQYGAHMIDMTNKSVEETAYEIEAYLKSVE</sequence>
<feature type="binding site" evidence="1">
    <location>
        <begin position="151"/>
        <end position="158"/>
    </location>
    <ligand>
        <name>ADP</name>
        <dbReference type="ChEBI" id="CHEBI:456216"/>
    </ligand>
</feature>
<dbReference type="GO" id="GO:0043531">
    <property type="term" value="F:ADP binding"/>
    <property type="evidence" value="ECO:0007669"/>
    <property type="project" value="UniProtKB-UniRule"/>
</dbReference>
<gene>
    <name evidence="2" type="ORF">FA707_00835</name>
</gene>
<protein>
    <recommendedName>
        <fullName evidence="1">Putative pyruvate, phosphate dikinase regulatory protein</fullName>
        <shortName evidence="1">PPDK regulatory protein</shortName>
        <ecNumber evidence="1">2.7.11.32</ecNumber>
        <ecNumber evidence="1">2.7.4.27</ecNumber>
    </recommendedName>
</protein>
<organism evidence="2 3">
    <name type="scientific">Vagococcus zengguangii</name>
    <dbReference type="NCBI Taxonomy" id="2571750"/>
    <lineage>
        <taxon>Bacteria</taxon>
        <taxon>Bacillati</taxon>
        <taxon>Bacillota</taxon>
        <taxon>Bacilli</taxon>
        <taxon>Lactobacillales</taxon>
        <taxon>Enterococcaceae</taxon>
        <taxon>Vagococcus</taxon>
    </lineage>
</organism>
<dbReference type="GO" id="GO:0004674">
    <property type="term" value="F:protein serine/threonine kinase activity"/>
    <property type="evidence" value="ECO:0007669"/>
    <property type="project" value="UniProtKB-UniRule"/>
</dbReference>
<keyword evidence="3" id="KW-1185">Reference proteome</keyword>
<keyword evidence="1" id="KW-0723">Serine/threonine-protein kinase</keyword>